<dbReference type="SMART" id="SM00864">
    <property type="entry name" value="Tubulin"/>
    <property type="match status" value="1"/>
</dbReference>
<dbReference type="PRINTS" id="PR00423">
    <property type="entry name" value="CELLDVISFTSZ"/>
</dbReference>
<keyword evidence="7 8" id="KW-0131">Cell cycle</keyword>
<gene>
    <name evidence="8 14" type="primary">ftsZ</name>
    <name evidence="14" type="ORF">LFA_2543</name>
</gene>
<dbReference type="OrthoDB" id="9813375at2"/>
<dbReference type="PROSITE" id="PS01134">
    <property type="entry name" value="FTSZ_1"/>
    <property type="match status" value="1"/>
</dbReference>
<evidence type="ECO:0000256" key="10">
    <source>
        <dbReference type="RuleBase" id="RU000631"/>
    </source>
</evidence>
<keyword evidence="3 8" id="KW-0132">Cell division</keyword>
<evidence type="ECO:0000313" key="14">
    <source>
        <dbReference type="EMBL" id="CEG57915.1"/>
    </source>
</evidence>
<dbReference type="InterPro" id="IPR036525">
    <property type="entry name" value="Tubulin/FtsZ_GTPase_sf"/>
</dbReference>
<evidence type="ECO:0000256" key="3">
    <source>
        <dbReference type="ARBA" id="ARBA00022618"/>
    </source>
</evidence>
<evidence type="ECO:0000256" key="2">
    <source>
        <dbReference type="ARBA" id="ARBA00022490"/>
    </source>
</evidence>
<dbReference type="GO" id="GO:0051258">
    <property type="term" value="P:protein polymerization"/>
    <property type="evidence" value="ECO:0007669"/>
    <property type="project" value="UniProtKB-UniRule"/>
</dbReference>
<evidence type="ECO:0000256" key="5">
    <source>
        <dbReference type="ARBA" id="ARBA00023134"/>
    </source>
</evidence>
<dbReference type="InterPro" id="IPR045061">
    <property type="entry name" value="FtsZ/CetZ"/>
</dbReference>
<evidence type="ECO:0000256" key="11">
    <source>
        <dbReference type="SAM" id="MobiDB-lite"/>
    </source>
</evidence>
<sequence>MFELMESSQQGNNAVIKVVGVGGGGGNAVEHMVAENIDGVEFICANTDAQALRASNAKIHIQLGDELTKGLGAGANPQIGREAAEEDREHIKEILSGADMVFITAGMGGGTGTGAAPVFAEIAKELGILTVAIVTKPFSFEGKQRAMAADEGIRRLAEHVDSLITIPNNKLLSVLGKNISLLNAFKAANNVLLGAVKGISDLITRPGLINVDFADVRTVMSEMGMAMMGTGSAVGEQRARQAAEAAIASPLLEDVNFSGARGILVNITAGLDMSIGEFEEVGDVVKEFISDDATVVVGTVIDPEMSEEMRVTVIVTGLGDTRQRHQQQQPQQQHQRARLVESMRSDGSLDYHQLDKPAVIRKQVQSTSTATVNTTRQGNEGVPDVDYLDIPAFLRRQEETQ</sequence>
<dbReference type="GO" id="GO:0005525">
    <property type="term" value="F:GTP binding"/>
    <property type="evidence" value="ECO:0007669"/>
    <property type="project" value="UniProtKB-UniRule"/>
</dbReference>
<dbReference type="GO" id="GO:0000917">
    <property type="term" value="P:division septum assembly"/>
    <property type="evidence" value="ECO:0007669"/>
    <property type="project" value="UniProtKB-KW"/>
</dbReference>
<dbReference type="PANTHER" id="PTHR30314">
    <property type="entry name" value="CELL DIVISION PROTEIN FTSZ-RELATED"/>
    <property type="match status" value="1"/>
</dbReference>
<dbReference type="GO" id="GO:0003924">
    <property type="term" value="F:GTPase activity"/>
    <property type="evidence" value="ECO:0007669"/>
    <property type="project" value="UniProtKB-UniRule"/>
</dbReference>
<dbReference type="InterPro" id="IPR008280">
    <property type="entry name" value="Tub_FtsZ_C"/>
</dbReference>
<dbReference type="InterPro" id="IPR000158">
    <property type="entry name" value="Cell_div_FtsZ"/>
</dbReference>
<accession>A0A098G8W9</accession>
<dbReference type="InterPro" id="IPR037103">
    <property type="entry name" value="Tubulin/FtsZ-like_C"/>
</dbReference>
<evidence type="ECO:0000256" key="4">
    <source>
        <dbReference type="ARBA" id="ARBA00022741"/>
    </source>
</evidence>
<dbReference type="PROSITE" id="PS01135">
    <property type="entry name" value="FTSZ_2"/>
    <property type="match status" value="1"/>
</dbReference>
<keyword evidence="5 8" id="KW-0342">GTP-binding</keyword>
<dbReference type="CDD" id="cd02201">
    <property type="entry name" value="FtsZ_type1"/>
    <property type="match status" value="1"/>
</dbReference>
<proteinExistence type="inferred from homology"/>
<dbReference type="STRING" id="1212491.LFA_2543"/>
<feature type="binding site" evidence="8">
    <location>
        <position position="141"/>
    </location>
    <ligand>
        <name>GTP</name>
        <dbReference type="ChEBI" id="CHEBI:37565"/>
    </ligand>
</feature>
<evidence type="ECO:0000259" key="12">
    <source>
        <dbReference type="SMART" id="SM00864"/>
    </source>
</evidence>
<dbReference type="Gene3D" id="3.40.50.1440">
    <property type="entry name" value="Tubulin/FtsZ, GTPase domain"/>
    <property type="match status" value="1"/>
</dbReference>
<keyword evidence="2 8" id="KW-0963">Cytoplasm</keyword>
<dbReference type="EMBL" id="LN614827">
    <property type="protein sequence ID" value="CEG57915.1"/>
    <property type="molecule type" value="Genomic_DNA"/>
</dbReference>
<evidence type="ECO:0000259" key="13">
    <source>
        <dbReference type="SMART" id="SM00865"/>
    </source>
</evidence>
<name>A0A098G8W9_9GAMM</name>
<dbReference type="SMART" id="SM00865">
    <property type="entry name" value="Tubulin_C"/>
    <property type="match status" value="1"/>
</dbReference>
<comment type="subcellular location">
    <subcellularLocation>
        <location evidence="8">Cytoplasm</location>
    </subcellularLocation>
    <text evidence="8">Assembles at midcell at the inner surface of the cytoplasmic membrane.</text>
</comment>
<dbReference type="Proteomes" id="UP000032430">
    <property type="component" value="Chromosome I"/>
</dbReference>
<feature type="domain" description="Tubulin/FtsZ GTPase" evidence="12">
    <location>
        <begin position="15"/>
        <end position="207"/>
    </location>
</feature>
<evidence type="ECO:0000313" key="15">
    <source>
        <dbReference type="Proteomes" id="UP000032430"/>
    </source>
</evidence>
<feature type="compositionally biased region" description="Polar residues" evidence="11">
    <location>
        <begin position="365"/>
        <end position="378"/>
    </location>
</feature>
<evidence type="ECO:0000256" key="6">
    <source>
        <dbReference type="ARBA" id="ARBA00023210"/>
    </source>
</evidence>
<keyword evidence="6 8" id="KW-0717">Septation</keyword>
<keyword evidence="4 8" id="KW-0547">Nucleotide-binding</keyword>
<evidence type="ECO:0000256" key="1">
    <source>
        <dbReference type="ARBA" id="ARBA00009690"/>
    </source>
</evidence>
<feature type="binding site" evidence="8">
    <location>
        <begin position="110"/>
        <end position="112"/>
    </location>
    <ligand>
        <name>GTP</name>
        <dbReference type="ChEBI" id="CHEBI:37565"/>
    </ligand>
</feature>
<dbReference type="SUPFAM" id="SSF52490">
    <property type="entry name" value="Tubulin nucleotide-binding domain-like"/>
    <property type="match status" value="1"/>
</dbReference>
<dbReference type="InterPro" id="IPR024757">
    <property type="entry name" value="FtsZ_C"/>
</dbReference>
<dbReference type="PANTHER" id="PTHR30314:SF3">
    <property type="entry name" value="MITOCHONDRIAL DIVISION PROTEIN FSZA"/>
    <property type="match status" value="1"/>
</dbReference>
<dbReference type="GO" id="GO:0043093">
    <property type="term" value="P:FtsZ-dependent cytokinesis"/>
    <property type="evidence" value="ECO:0007669"/>
    <property type="project" value="UniProtKB-UniRule"/>
</dbReference>
<comment type="function">
    <text evidence="8 10">Essential cell division protein that forms a contractile ring structure (Z ring) at the future cell division site. The regulation of the ring assembly controls the timing and the location of cell division. One of the functions of the FtsZ ring is to recruit other cell division proteins to the septum to produce a new cell wall between the dividing cells. Binds GTP and shows GTPase activity.</text>
</comment>
<feature type="region of interest" description="Disordered" evidence="11">
    <location>
        <begin position="365"/>
        <end position="385"/>
    </location>
</feature>
<dbReference type="RefSeq" id="WP_045096328.1">
    <property type="nucleotide sequence ID" value="NZ_LN614827.1"/>
</dbReference>
<dbReference type="HAMAP" id="MF_00909">
    <property type="entry name" value="FtsZ"/>
    <property type="match status" value="1"/>
</dbReference>
<organism evidence="14 15">
    <name type="scientific">Legionella fallonii LLAP-10</name>
    <dbReference type="NCBI Taxonomy" id="1212491"/>
    <lineage>
        <taxon>Bacteria</taxon>
        <taxon>Pseudomonadati</taxon>
        <taxon>Pseudomonadota</taxon>
        <taxon>Gammaproteobacteria</taxon>
        <taxon>Legionellales</taxon>
        <taxon>Legionellaceae</taxon>
        <taxon>Legionella</taxon>
    </lineage>
</organism>
<feature type="binding site" evidence="8">
    <location>
        <begin position="23"/>
        <end position="27"/>
    </location>
    <ligand>
        <name>GTP</name>
        <dbReference type="ChEBI" id="CHEBI:37565"/>
    </ligand>
</feature>
<keyword evidence="15" id="KW-1185">Reference proteome</keyword>
<feature type="binding site" evidence="8">
    <location>
        <position position="145"/>
    </location>
    <ligand>
        <name>GTP</name>
        <dbReference type="ChEBI" id="CHEBI:37565"/>
    </ligand>
</feature>
<dbReference type="AlphaFoldDB" id="A0A098G8W9"/>
<dbReference type="InterPro" id="IPR003008">
    <property type="entry name" value="Tubulin_FtsZ_GTPase"/>
</dbReference>
<protein>
    <recommendedName>
        <fullName evidence="8 9">Cell division protein FtsZ</fullName>
    </recommendedName>
</protein>
<comment type="similarity">
    <text evidence="1 8 10">Belongs to the FtsZ family.</text>
</comment>
<dbReference type="GO" id="GO:0032153">
    <property type="term" value="C:cell division site"/>
    <property type="evidence" value="ECO:0007669"/>
    <property type="project" value="UniProtKB-UniRule"/>
</dbReference>
<dbReference type="InterPro" id="IPR020805">
    <property type="entry name" value="Cell_div_FtsZ_CS"/>
</dbReference>
<dbReference type="NCBIfam" id="TIGR00065">
    <property type="entry name" value="ftsZ"/>
    <property type="match status" value="1"/>
</dbReference>
<evidence type="ECO:0000256" key="7">
    <source>
        <dbReference type="ARBA" id="ARBA00023306"/>
    </source>
</evidence>
<dbReference type="SUPFAM" id="SSF55307">
    <property type="entry name" value="Tubulin C-terminal domain-like"/>
    <property type="match status" value="1"/>
</dbReference>
<feature type="binding site" evidence="8">
    <location>
        <position position="189"/>
    </location>
    <ligand>
        <name>GTP</name>
        <dbReference type="ChEBI" id="CHEBI:37565"/>
    </ligand>
</feature>
<evidence type="ECO:0000256" key="8">
    <source>
        <dbReference type="HAMAP-Rule" id="MF_00909"/>
    </source>
</evidence>
<feature type="domain" description="Tubulin/FtsZ 2-layer sandwich" evidence="13">
    <location>
        <begin position="209"/>
        <end position="327"/>
    </location>
</feature>
<dbReference type="Pfam" id="PF12327">
    <property type="entry name" value="FtsZ_C"/>
    <property type="match status" value="1"/>
</dbReference>
<dbReference type="InterPro" id="IPR018316">
    <property type="entry name" value="Tubulin/FtsZ_2-layer-sand-dom"/>
</dbReference>
<dbReference type="HOGENOM" id="CLU_024865_0_1_6"/>
<dbReference type="KEGG" id="lfa:LFA_2543"/>
<dbReference type="GO" id="GO:0005737">
    <property type="term" value="C:cytoplasm"/>
    <property type="evidence" value="ECO:0007669"/>
    <property type="project" value="UniProtKB-SubCell"/>
</dbReference>
<dbReference type="FunFam" id="3.40.50.1440:FF:000023">
    <property type="entry name" value="Cell division protein FtsZ"/>
    <property type="match status" value="1"/>
</dbReference>
<comment type="subunit">
    <text evidence="8">Homodimer. Polymerizes to form a dynamic ring structure in a strictly GTP-dependent manner. Interacts directly with several other division proteins.</text>
</comment>
<reference evidence="15" key="1">
    <citation type="submission" date="2014-09" db="EMBL/GenBank/DDBJ databases">
        <authorList>
            <person name="Gomez-Valero L."/>
        </authorList>
    </citation>
    <scope>NUCLEOTIDE SEQUENCE [LARGE SCALE GENOMIC DNA]</scope>
    <source>
        <strain evidence="15">ATCC700992</strain>
    </source>
</reference>
<dbReference type="Gene3D" id="3.30.1330.20">
    <property type="entry name" value="Tubulin/FtsZ, C-terminal domain"/>
    <property type="match status" value="1"/>
</dbReference>
<dbReference type="Pfam" id="PF00091">
    <property type="entry name" value="Tubulin"/>
    <property type="match status" value="1"/>
</dbReference>
<evidence type="ECO:0000256" key="9">
    <source>
        <dbReference type="NCBIfam" id="TIGR00065"/>
    </source>
</evidence>